<evidence type="ECO:0000313" key="2">
    <source>
        <dbReference type="Proteomes" id="UP000243589"/>
    </source>
</evidence>
<keyword evidence="2" id="KW-1185">Reference proteome</keyword>
<sequence length="52" mass="5713">MSGAKICTIVDNFVDNYMDVICGSVREHRVNDSVNYINVSSKFSTDGCAHSL</sequence>
<accession>A0A150H5K7</accession>
<name>A0A150H5K7_9MICO</name>
<dbReference type="Proteomes" id="UP000243589">
    <property type="component" value="Unassembled WGS sequence"/>
</dbReference>
<gene>
    <name evidence="1" type="ORF">Bravens_01918</name>
</gene>
<dbReference type="AlphaFoldDB" id="A0A150H5K7"/>
<reference evidence="1 2" key="1">
    <citation type="submission" date="2016-01" db="EMBL/GenBank/DDBJ databases">
        <title>Use of Whole Genome Sequencing to ascertain that Brevibacterium massiliense (Roux, Raoult 2009) is a later heterotypic synonym of Brevibacterium ravenspurgense (Mages 2008).</title>
        <authorList>
            <person name="Bernier A.-M."/>
            <person name="Burdz T."/>
            <person name="Huynh C."/>
            <person name="Pachecho A.L."/>
            <person name="Wiebe D."/>
            <person name="Bonner C."/>
            <person name="Bernard K."/>
        </authorList>
    </citation>
    <scope>NUCLEOTIDE SEQUENCE [LARGE SCALE GENOMIC DNA]</scope>
    <source>
        <strain evidence="1 2">CCUG56047</strain>
    </source>
</reference>
<protein>
    <submittedName>
        <fullName evidence="1">Uncharacterized protein</fullName>
    </submittedName>
</protein>
<proteinExistence type="predicted"/>
<dbReference type="EMBL" id="LQQC01000012">
    <property type="protein sequence ID" value="KXZ57396.1"/>
    <property type="molecule type" value="Genomic_DNA"/>
</dbReference>
<organism evidence="1 2">
    <name type="scientific">Brevibacterium ravenspurgense</name>
    <dbReference type="NCBI Taxonomy" id="479117"/>
    <lineage>
        <taxon>Bacteria</taxon>
        <taxon>Bacillati</taxon>
        <taxon>Actinomycetota</taxon>
        <taxon>Actinomycetes</taxon>
        <taxon>Micrococcales</taxon>
        <taxon>Brevibacteriaceae</taxon>
        <taxon>Brevibacterium</taxon>
    </lineage>
</organism>
<evidence type="ECO:0000313" key="1">
    <source>
        <dbReference type="EMBL" id="KXZ57396.1"/>
    </source>
</evidence>
<comment type="caution">
    <text evidence="1">The sequence shown here is derived from an EMBL/GenBank/DDBJ whole genome shotgun (WGS) entry which is preliminary data.</text>
</comment>
<dbReference type="PATRIC" id="fig|479117.4.peg.1902"/>